<feature type="transmembrane region" description="Helical" evidence="13">
    <location>
        <begin position="65"/>
        <end position="83"/>
    </location>
</feature>
<feature type="transmembrane region" description="Helical" evidence="13">
    <location>
        <begin position="662"/>
        <end position="684"/>
    </location>
</feature>
<evidence type="ECO:0000256" key="6">
    <source>
        <dbReference type="ARBA" id="ARBA00022989"/>
    </source>
</evidence>
<comment type="similarity">
    <text evidence="8">Belongs to the glycoside-pentoside-hexuronide (GPH) cation symporter transporter (TC 2.A.2) family.</text>
</comment>
<feature type="transmembrane region" description="Helical" evidence="13">
    <location>
        <begin position="593"/>
        <end position="613"/>
    </location>
</feature>
<feature type="compositionally biased region" description="Basic and acidic residues" evidence="12">
    <location>
        <begin position="26"/>
        <end position="42"/>
    </location>
</feature>
<dbReference type="FunFam" id="1.20.1250.20:FF:000069">
    <property type="entry name" value="Solute carrier family 45 member 4"/>
    <property type="match status" value="1"/>
</dbReference>
<feature type="transmembrane region" description="Helical" evidence="13">
    <location>
        <begin position="122"/>
        <end position="144"/>
    </location>
</feature>
<dbReference type="GO" id="GO:0016020">
    <property type="term" value="C:membrane"/>
    <property type="evidence" value="ECO:0007669"/>
    <property type="project" value="UniProtKB-SubCell"/>
</dbReference>
<gene>
    <name evidence="15" type="primary">SLC45A4</name>
</gene>
<evidence type="ECO:0000256" key="10">
    <source>
        <dbReference type="ARBA" id="ARBA00053170"/>
    </source>
</evidence>
<feature type="transmembrane region" description="Helical" evidence="13">
    <location>
        <begin position="560"/>
        <end position="581"/>
    </location>
</feature>
<dbReference type="PANTHER" id="PTHR19432">
    <property type="entry name" value="SUGAR TRANSPORTER"/>
    <property type="match status" value="1"/>
</dbReference>
<evidence type="ECO:0000256" key="7">
    <source>
        <dbReference type="ARBA" id="ARBA00023136"/>
    </source>
</evidence>
<dbReference type="GO" id="GO:0008506">
    <property type="term" value="F:sucrose:proton symporter activity"/>
    <property type="evidence" value="ECO:0007669"/>
    <property type="project" value="TreeGrafter"/>
</dbReference>
<evidence type="ECO:0000256" key="5">
    <source>
        <dbReference type="ARBA" id="ARBA00022847"/>
    </source>
</evidence>
<feature type="transmembrane region" description="Helical" evidence="13">
    <location>
        <begin position="696"/>
        <end position="718"/>
    </location>
</feature>
<dbReference type="SUPFAM" id="SSF103473">
    <property type="entry name" value="MFS general substrate transporter"/>
    <property type="match status" value="1"/>
</dbReference>
<feature type="transmembrane region" description="Helical" evidence="13">
    <location>
        <begin position="234"/>
        <end position="252"/>
    </location>
</feature>
<evidence type="ECO:0000256" key="8">
    <source>
        <dbReference type="ARBA" id="ARBA00038193"/>
    </source>
</evidence>
<feature type="transmembrane region" description="Helical" evidence="13">
    <location>
        <begin position="156"/>
        <end position="175"/>
    </location>
</feature>
<feature type="compositionally biased region" description="Polar residues" evidence="12">
    <location>
        <begin position="735"/>
        <end position="748"/>
    </location>
</feature>
<keyword evidence="3" id="KW-0597">Phosphoprotein</keyword>
<evidence type="ECO:0000256" key="3">
    <source>
        <dbReference type="ARBA" id="ARBA00022553"/>
    </source>
</evidence>
<dbReference type="Gene3D" id="1.20.1250.20">
    <property type="entry name" value="MFS general substrate transporter like domains"/>
    <property type="match status" value="2"/>
</dbReference>
<feature type="compositionally biased region" description="Basic residues" evidence="12">
    <location>
        <begin position="465"/>
        <end position="474"/>
    </location>
</feature>
<sequence>MKMAPQNADPESMQVQELPMPVPDLQKPESKEAESHDETVSEGSIDRIPVRLWVMHGAVMFGREFCYAMETALVTPILLQIGLPEQYYSLTWFLSPVLGLIFTPLIGSASDRCTLSWGRRRPFILALCIGVLFGVALFLNGSAIGLALGDVPNRQPIGIVLTVLGVVVLDFSADATEGPIRAYLLDVVDSEEQDMALNIHAFSAGLGGAIGYVLGGLDWTQTFLGTWLRTQNQVLFFFAAIVFSVSVALHLCSIEEEQYSPQQERGAEGAEAPPCRASVLDGGPLFPDEVQSEHELALDYLDVGIVRSKSDSVLHVPDATLEMQPELLFLHDIEPSIFLDASCPGTPHSTSQELSKARLPPLPPFLRDGAQEDAVLLGTHMDEAKVPNGSGSPPRDSLSGCAHVDTKPAASSVRRRRHVFCRQASSTFSYYGKVGSHHYRFRRANALVLIKSSRSMNDLHDLQKRQRQRSRHRNQSGATTSSGDTESEEGEGETTVRLLWLSMLKMPAELTRLCLCHLLTWFSVIAEAVFYTDFMGQVIFEGDPKAPSNSTSWQAYNDGVKMGCWGLVIYATTAAVCSALLQKYLDNYDLSIRVIYVLGTLGFSVGTAVMAMFANVYVAMITISTMGVVSMSISYCPYALLGQYHETKQYVHHSPGSSRRGFGMDCAILSCQVYISQILVASALGSVVDAVNTVRVIPMVASVGSFLGFLTATFLVIYPDASEEAKEEQKGLSAQPASDGTTKPTVLQLSRKEAPQGPVETESMV</sequence>
<feature type="compositionally biased region" description="Low complexity" evidence="12">
    <location>
        <begin position="475"/>
        <end position="484"/>
    </location>
</feature>
<dbReference type="OrthoDB" id="28755at2759"/>
<evidence type="ECO:0000256" key="4">
    <source>
        <dbReference type="ARBA" id="ARBA00022692"/>
    </source>
</evidence>
<evidence type="ECO:0000256" key="9">
    <source>
        <dbReference type="ARBA" id="ARBA00052722"/>
    </source>
</evidence>
<protein>
    <recommendedName>
        <fullName evidence="11">Solute carrier family 45 member 4</fullName>
    </recommendedName>
</protein>
<dbReference type="RefSeq" id="XP_007938721.1">
    <property type="nucleotide sequence ID" value="XM_007940530.1"/>
</dbReference>
<feature type="region of interest" description="Disordered" evidence="12">
    <location>
        <begin position="461"/>
        <end position="491"/>
    </location>
</feature>
<feature type="region of interest" description="Disordered" evidence="12">
    <location>
        <begin position="727"/>
        <end position="765"/>
    </location>
</feature>
<feature type="region of interest" description="Disordered" evidence="12">
    <location>
        <begin position="1"/>
        <end position="42"/>
    </location>
</feature>
<organism evidence="14 15">
    <name type="scientific">Orycteropus afer afer</name>
    <dbReference type="NCBI Taxonomy" id="1230840"/>
    <lineage>
        <taxon>Eukaryota</taxon>
        <taxon>Metazoa</taxon>
        <taxon>Chordata</taxon>
        <taxon>Craniata</taxon>
        <taxon>Vertebrata</taxon>
        <taxon>Euteleostomi</taxon>
        <taxon>Mammalia</taxon>
        <taxon>Eutheria</taxon>
        <taxon>Afrotheria</taxon>
        <taxon>Tubulidentata</taxon>
        <taxon>Orycteropodidae</taxon>
        <taxon>Orycteropus</taxon>
    </lineage>
</organism>
<reference evidence="15" key="1">
    <citation type="submission" date="2025-08" db="UniProtKB">
        <authorList>
            <consortium name="RefSeq"/>
        </authorList>
    </citation>
    <scope>IDENTIFICATION</scope>
</reference>
<feature type="transmembrane region" description="Helical" evidence="13">
    <location>
        <begin position="89"/>
        <end position="110"/>
    </location>
</feature>
<dbReference type="Pfam" id="PF07690">
    <property type="entry name" value="MFS_1"/>
    <property type="match status" value="1"/>
</dbReference>
<dbReference type="AlphaFoldDB" id="A0A8B6ZXK9"/>
<dbReference type="InterPro" id="IPR011701">
    <property type="entry name" value="MFS"/>
</dbReference>
<keyword evidence="14" id="KW-1185">Reference proteome</keyword>
<name>A0A8B6ZXK9_ORYAF</name>
<feature type="transmembrane region" description="Helical" evidence="13">
    <location>
        <begin position="513"/>
        <end position="540"/>
    </location>
</feature>
<feature type="transmembrane region" description="Helical" evidence="13">
    <location>
        <begin position="619"/>
        <end position="641"/>
    </location>
</feature>
<dbReference type="CTD" id="57210"/>
<dbReference type="FunFam" id="1.20.1250.20:FF:000328">
    <property type="entry name" value="Solute carrier family 45 member 4"/>
    <property type="match status" value="1"/>
</dbReference>
<evidence type="ECO:0000313" key="15">
    <source>
        <dbReference type="RefSeq" id="XP_007938721.1"/>
    </source>
</evidence>
<evidence type="ECO:0000256" key="12">
    <source>
        <dbReference type="SAM" id="MobiDB-lite"/>
    </source>
</evidence>
<dbReference type="InterPro" id="IPR036259">
    <property type="entry name" value="MFS_trans_sf"/>
</dbReference>
<keyword evidence="2" id="KW-0813">Transport</keyword>
<accession>A0A8B6ZXK9</accession>
<dbReference type="PANTHER" id="PTHR19432:SF7">
    <property type="entry name" value="SOLUTE CARRIER FAMILY 45 MEMBER 4"/>
    <property type="match status" value="1"/>
</dbReference>
<evidence type="ECO:0000256" key="13">
    <source>
        <dbReference type="SAM" id="Phobius"/>
    </source>
</evidence>
<feature type="transmembrane region" description="Helical" evidence="13">
    <location>
        <begin position="195"/>
        <end position="214"/>
    </location>
</feature>
<comment type="catalytic activity">
    <reaction evidence="9">
        <text>sucrose(out) + H(+)(out) = sucrose(in) + H(+)(in)</text>
        <dbReference type="Rhea" id="RHEA:72187"/>
        <dbReference type="ChEBI" id="CHEBI:15378"/>
        <dbReference type="ChEBI" id="CHEBI:17992"/>
    </reaction>
</comment>
<evidence type="ECO:0000256" key="11">
    <source>
        <dbReference type="ARBA" id="ARBA00073404"/>
    </source>
</evidence>
<evidence type="ECO:0000256" key="2">
    <source>
        <dbReference type="ARBA" id="ARBA00022448"/>
    </source>
</evidence>
<proteinExistence type="inferred from homology"/>
<evidence type="ECO:0000256" key="1">
    <source>
        <dbReference type="ARBA" id="ARBA00004141"/>
    </source>
</evidence>
<dbReference type="Proteomes" id="UP000694850">
    <property type="component" value="Unplaced"/>
</dbReference>
<dbReference type="GeneID" id="103196746"/>
<keyword evidence="6 13" id="KW-1133">Transmembrane helix</keyword>
<keyword evidence="7 13" id="KW-0472">Membrane</keyword>
<keyword evidence="4 13" id="KW-0812">Transmembrane</keyword>
<keyword evidence="5" id="KW-0769">Symport</keyword>
<comment type="function">
    <text evidence="10">Proton-associated sucrose transporter. May be able to transport also glucose and fructose.</text>
</comment>
<comment type="subcellular location">
    <subcellularLocation>
        <location evidence="1">Membrane</location>
        <topology evidence="1">Multi-pass membrane protein</topology>
    </subcellularLocation>
</comment>
<evidence type="ECO:0000313" key="14">
    <source>
        <dbReference type="Proteomes" id="UP000694850"/>
    </source>
</evidence>